<dbReference type="Proteomes" id="UP001595912">
    <property type="component" value="Unassembled WGS sequence"/>
</dbReference>
<dbReference type="RefSeq" id="WP_380127832.1">
    <property type="nucleotide sequence ID" value="NZ_JBHSIU010000116.1"/>
</dbReference>
<keyword evidence="2" id="KW-1185">Reference proteome</keyword>
<protein>
    <submittedName>
        <fullName evidence="1">Uncharacterized protein</fullName>
    </submittedName>
</protein>
<evidence type="ECO:0000313" key="2">
    <source>
        <dbReference type="Proteomes" id="UP001595912"/>
    </source>
</evidence>
<comment type="caution">
    <text evidence="1">The sequence shown here is derived from an EMBL/GenBank/DDBJ whole genome shotgun (WGS) entry which is preliminary data.</text>
</comment>
<dbReference type="EMBL" id="JBHSIU010000116">
    <property type="protein sequence ID" value="MFC5007186.1"/>
    <property type="molecule type" value="Genomic_DNA"/>
</dbReference>
<proteinExistence type="predicted"/>
<accession>A0ABV9WIN7</accession>
<reference evidence="2" key="1">
    <citation type="journal article" date="2019" name="Int. J. Syst. Evol. Microbiol.">
        <title>The Global Catalogue of Microorganisms (GCM) 10K type strain sequencing project: providing services to taxonomists for standard genome sequencing and annotation.</title>
        <authorList>
            <consortium name="The Broad Institute Genomics Platform"/>
            <consortium name="The Broad Institute Genome Sequencing Center for Infectious Disease"/>
            <person name="Wu L."/>
            <person name="Ma J."/>
        </authorList>
    </citation>
    <scope>NUCLEOTIDE SEQUENCE [LARGE SCALE GENOMIC DNA]</scope>
    <source>
        <strain evidence="2">CGMCC 4.7152</strain>
    </source>
</reference>
<organism evidence="1 2">
    <name type="scientific">Dactylosporangium cerinum</name>
    <dbReference type="NCBI Taxonomy" id="1434730"/>
    <lineage>
        <taxon>Bacteria</taxon>
        <taxon>Bacillati</taxon>
        <taxon>Actinomycetota</taxon>
        <taxon>Actinomycetes</taxon>
        <taxon>Micromonosporales</taxon>
        <taxon>Micromonosporaceae</taxon>
        <taxon>Dactylosporangium</taxon>
    </lineage>
</organism>
<gene>
    <name evidence="1" type="ORF">ACFPIJ_56445</name>
</gene>
<sequence>MSELIFPLDDVLGLAEHALAAPSHTAPVGNRPPGPALLLLTTDDGNCLLSNGLPQLDAAPGQPHICGLRAVYAENATHGVTGPTRTPRPPPATC</sequence>
<name>A0ABV9WIN7_9ACTN</name>
<evidence type="ECO:0000313" key="1">
    <source>
        <dbReference type="EMBL" id="MFC5007186.1"/>
    </source>
</evidence>